<dbReference type="InterPro" id="IPR011990">
    <property type="entry name" value="TPR-like_helical_dom_sf"/>
</dbReference>
<dbReference type="PANTHER" id="PTHR44227:SF3">
    <property type="entry name" value="PROTEIN O-MANNOSYL-TRANSFERASE TMTC4"/>
    <property type="match status" value="1"/>
</dbReference>
<dbReference type="GO" id="GO:0000030">
    <property type="term" value="F:mannosyltransferase activity"/>
    <property type="evidence" value="ECO:0007669"/>
    <property type="project" value="TreeGrafter"/>
</dbReference>
<dbReference type="InterPro" id="IPR019734">
    <property type="entry name" value="TPR_rpt"/>
</dbReference>
<dbReference type="PROSITE" id="PS50293">
    <property type="entry name" value="TPR_REGION"/>
    <property type="match status" value="1"/>
</dbReference>
<dbReference type="PROSITE" id="PS50005">
    <property type="entry name" value="TPR"/>
    <property type="match status" value="1"/>
</dbReference>
<dbReference type="GO" id="GO:0030968">
    <property type="term" value="P:endoplasmic reticulum unfolded protein response"/>
    <property type="evidence" value="ECO:0007669"/>
    <property type="project" value="TreeGrafter"/>
</dbReference>
<evidence type="ECO:0000256" key="2">
    <source>
        <dbReference type="ARBA" id="ARBA00022803"/>
    </source>
</evidence>
<feature type="repeat" description="TPR" evidence="3">
    <location>
        <begin position="39"/>
        <end position="72"/>
    </location>
</feature>
<dbReference type="SMART" id="SM00028">
    <property type="entry name" value="TPR"/>
    <property type="match status" value="3"/>
</dbReference>
<proteinExistence type="predicted"/>
<organism evidence="4 5">
    <name type="scientific">Azospirillum doebereinerae</name>
    <dbReference type="NCBI Taxonomy" id="92933"/>
    <lineage>
        <taxon>Bacteria</taxon>
        <taxon>Pseudomonadati</taxon>
        <taxon>Pseudomonadota</taxon>
        <taxon>Alphaproteobacteria</taxon>
        <taxon>Rhodospirillales</taxon>
        <taxon>Azospirillaceae</taxon>
        <taxon>Azospirillum</taxon>
    </lineage>
</organism>
<dbReference type="AlphaFoldDB" id="A0A433J0M5"/>
<dbReference type="Proteomes" id="UP000280346">
    <property type="component" value="Unassembled WGS sequence"/>
</dbReference>
<evidence type="ECO:0000256" key="1">
    <source>
        <dbReference type="ARBA" id="ARBA00022737"/>
    </source>
</evidence>
<keyword evidence="2 3" id="KW-0802">TPR repeat</keyword>
<keyword evidence="5" id="KW-1185">Reference proteome</keyword>
<protein>
    <submittedName>
        <fullName evidence="4">Tetratricopeptide repeat protein</fullName>
    </submittedName>
</protein>
<gene>
    <name evidence="4" type="ORF">EJ913_28330</name>
</gene>
<comment type="caution">
    <text evidence="4">The sequence shown here is derived from an EMBL/GenBank/DDBJ whole genome shotgun (WGS) entry which is preliminary data.</text>
</comment>
<dbReference type="Gene3D" id="3.40.50.11350">
    <property type="match status" value="1"/>
</dbReference>
<dbReference type="Gene3D" id="1.25.40.10">
    <property type="entry name" value="Tetratricopeptide repeat domain"/>
    <property type="match status" value="1"/>
</dbReference>
<dbReference type="InterPro" id="IPR013105">
    <property type="entry name" value="TPR_2"/>
</dbReference>
<dbReference type="GO" id="GO:0035269">
    <property type="term" value="P:protein O-linked glycosylation via mannose"/>
    <property type="evidence" value="ECO:0007669"/>
    <property type="project" value="TreeGrafter"/>
</dbReference>
<dbReference type="InterPro" id="IPR052346">
    <property type="entry name" value="O-mannosyl-transferase_TMTC"/>
</dbReference>
<dbReference type="PANTHER" id="PTHR44227">
    <property type="match status" value="1"/>
</dbReference>
<dbReference type="EMBL" id="RZIJ01000036">
    <property type="protein sequence ID" value="RUQ62750.1"/>
    <property type="molecule type" value="Genomic_DNA"/>
</dbReference>
<evidence type="ECO:0000313" key="5">
    <source>
        <dbReference type="Proteomes" id="UP000280346"/>
    </source>
</evidence>
<evidence type="ECO:0000313" key="4">
    <source>
        <dbReference type="EMBL" id="RUQ62750.1"/>
    </source>
</evidence>
<accession>A0A433J0M5</accession>
<dbReference type="OrthoDB" id="9794601at2"/>
<dbReference type="Pfam" id="PF07719">
    <property type="entry name" value="TPR_2"/>
    <property type="match status" value="1"/>
</dbReference>
<keyword evidence="1" id="KW-0677">Repeat</keyword>
<evidence type="ECO:0000256" key="3">
    <source>
        <dbReference type="PROSITE-ProRule" id="PRU00339"/>
    </source>
</evidence>
<reference evidence="4 5" key="1">
    <citation type="submission" date="2018-12" db="EMBL/GenBank/DDBJ databases">
        <authorList>
            <person name="Yang Y."/>
        </authorList>
    </citation>
    <scope>NUCLEOTIDE SEQUENCE [LARGE SCALE GENOMIC DNA]</scope>
    <source>
        <strain evidence="4 5">GSF71</strain>
    </source>
</reference>
<name>A0A433J0M5_9PROT</name>
<dbReference type="SUPFAM" id="SSF48452">
    <property type="entry name" value="TPR-like"/>
    <property type="match status" value="1"/>
</dbReference>
<sequence length="531" mass="57955">MGAPRGRSAAASLHGGAIVRSAASIPALERATRLNPGSAEAHHALGLALRQAGRLDEAQDSLRRAIRAEPGFLPAHMNLGNGLLDEGAHAEARARLGLALALGPATPECWYNLGNASQGDDPEGALRAYERAAQLGLGLAHTRIAGMLDALGRQGEAEDLLLDSLSLPETDAASAIEHLSGLLVRRGALGPARALFTHLMDMPLAGRTYPAECLTALAALDLQENAPDAAAARLARIQGDHGWFFTIRSLAMLRVTLAGRGLRLRRPSPDSRPVPRITSSSLASRGRFAHNVLEYILLRLYAETHGLVLETPDWVGGAFFTLDDPPQSRPLPPLPFARNLLNGLVAGGAAAPAPVLDRDILSPLFLFDHKESQRERVQSWLRPRPVWAPWLDPAVERLRAEGATVVALHLRRGDFVPLGYPITDAAWYVDWLRALWPQLDRPVLYLASDDLPAVRRDFAEFRPLAREDLAPDWPHLEYLQDFHVLTQADVVGISAASGFSQLAARLNRRARIFVEPDMMARRIRPFRPWTP</sequence>